<reference evidence="1 2" key="1">
    <citation type="journal article" date="2016" name="Mol. Biol. Evol.">
        <title>Comparative Genomics of Early-Diverging Mushroom-Forming Fungi Provides Insights into the Origins of Lignocellulose Decay Capabilities.</title>
        <authorList>
            <person name="Nagy L.G."/>
            <person name="Riley R."/>
            <person name="Tritt A."/>
            <person name="Adam C."/>
            <person name="Daum C."/>
            <person name="Floudas D."/>
            <person name="Sun H."/>
            <person name="Yadav J.S."/>
            <person name="Pangilinan J."/>
            <person name="Larsson K.H."/>
            <person name="Matsuura K."/>
            <person name="Barry K."/>
            <person name="Labutti K."/>
            <person name="Kuo R."/>
            <person name="Ohm R.A."/>
            <person name="Bhattacharya S.S."/>
            <person name="Shirouzu T."/>
            <person name="Yoshinaga Y."/>
            <person name="Martin F.M."/>
            <person name="Grigoriev I.V."/>
            <person name="Hibbett D.S."/>
        </authorList>
    </citation>
    <scope>NUCLEOTIDE SEQUENCE [LARGE SCALE GENOMIC DNA]</scope>
    <source>
        <strain evidence="1 2">HHB12029</strain>
    </source>
</reference>
<dbReference type="Proteomes" id="UP000077266">
    <property type="component" value="Unassembled WGS sequence"/>
</dbReference>
<protein>
    <submittedName>
        <fullName evidence="1">Uncharacterized protein</fullName>
    </submittedName>
</protein>
<dbReference type="AlphaFoldDB" id="A0A165D1H3"/>
<organism evidence="1 2">
    <name type="scientific">Exidia glandulosa HHB12029</name>
    <dbReference type="NCBI Taxonomy" id="1314781"/>
    <lineage>
        <taxon>Eukaryota</taxon>
        <taxon>Fungi</taxon>
        <taxon>Dikarya</taxon>
        <taxon>Basidiomycota</taxon>
        <taxon>Agaricomycotina</taxon>
        <taxon>Agaricomycetes</taxon>
        <taxon>Auriculariales</taxon>
        <taxon>Exidiaceae</taxon>
        <taxon>Exidia</taxon>
    </lineage>
</organism>
<proteinExistence type="predicted"/>
<accession>A0A165D1H3</accession>
<name>A0A165D1H3_EXIGL</name>
<evidence type="ECO:0000313" key="1">
    <source>
        <dbReference type="EMBL" id="KZV83630.1"/>
    </source>
</evidence>
<dbReference type="EMBL" id="KV426262">
    <property type="protein sequence ID" value="KZV83630.1"/>
    <property type="molecule type" value="Genomic_DNA"/>
</dbReference>
<keyword evidence="2" id="KW-1185">Reference proteome</keyword>
<dbReference type="InParanoid" id="A0A165D1H3"/>
<evidence type="ECO:0000313" key="2">
    <source>
        <dbReference type="Proteomes" id="UP000077266"/>
    </source>
</evidence>
<sequence>MLSLQSSSSELQASTLSTLKRLAPRAASLLVGLVKNLLGLGGLCCGRRWSGAEVELADSLGDGCLDQTCNVRAASITCVVTNLAACVAGAAGTAVSTEACTVAVEVHRLDIWLATWSDGCRHGSRDWGRLCSRSGRVTSRSSTRGRCGLLAECLALAPLLLKARCLSHELLEVSRQTGKAVDTVKQRGVESSLELALELDVAVTRLLRVRQEVRDVVVNGPAALFQRVELVGGVTCLVRQNEVPSEVGLEVHQ</sequence>
<gene>
    <name evidence="1" type="ORF">EXIGLDRAFT_701240</name>
</gene>